<feature type="compositionally biased region" description="Polar residues" evidence="7">
    <location>
        <begin position="13"/>
        <end position="26"/>
    </location>
</feature>
<evidence type="ECO:0000256" key="2">
    <source>
        <dbReference type="ARBA" id="ARBA00007526"/>
    </source>
</evidence>
<gene>
    <name evidence="6" type="primary">MED6</name>
</gene>
<name>A0A1I7ZTQ4_9BILA</name>
<feature type="compositionally biased region" description="Basic and acidic residues" evidence="7">
    <location>
        <begin position="212"/>
        <end position="229"/>
    </location>
</feature>
<evidence type="ECO:0000256" key="5">
    <source>
        <dbReference type="ARBA" id="ARBA00023242"/>
    </source>
</evidence>
<dbReference type="Gene3D" id="3.10.450.580">
    <property type="entry name" value="Mediator complex, subunit Med6"/>
    <property type="match status" value="1"/>
</dbReference>
<comment type="similarity">
    <text evidence="2 6">Belongs to the Mediator complex subunit 6 family.</text>
</comment>
<dbReference type="GO" id="GO:0003712">
    <property type="term" value="F:transcription coregulator activity"/>
    <property type="evidence" value="ECO:0007669"/>
    <property type="project" value="InterPro"/>
</dbReference>
<dbReference type="InterPro" id="IPR038566">
    <property type="entry name" value="Mediator_Med6_sf"/>
</dbReference>
<dbReference type="GO" id="GO:0006357">
    <property type="term" value="P:regulation of transcription by RNA polymerase II"/>
    <property type="evidence" value="ECO:0007669"/>
    <property type="project" value="InterPro"/>
</dbReference>
<proteinExistence type="inferred from homology"/>
<dbReference type="WBParaSite" id="L893_g29518.t1">
    <property type="protein sequence ID" value="L893_g29518.t1"/>
    <property type="gene ID" value="L893_g29518"/>
</dbReference>
<keyword evidence="8" id="KW-1185">Reference proteome</keyword>
<comment type="subcellular location">
    <subcellularLocation>
        <location evidence="1 6">Nucleus</location>
    </subcellularLocation>
</comment>
<evidence type="ECO:0000313" key="8">
    <source>
        <dbReference type="Proteomes" id="UP000095287"/>
    </source>
</evidence>
<feature type="region of interest" description="Disordered" evidence="7">
    <location>
        <begin position="254"/>
        <end position="274"/>
    </location>
</feature>
<comment type="subunit">
    <text evidence="6">Component of the Mediator complex.</text>
</comment>
<feature type="compositionally biased region" description="Low complexity" evidence="7">
    <location>
        <begin position="27"/>
        <end position="40"/>
    </location>
</feature>
<comment type="function">
    <text evidence="6">Component of the Mediator complex, a coactivator involved in the regulated transcription of nearly all RNA polymerase II-dependent genes. Mediator functions as a bridge to convey information from gene-specific regulatory proteins to the basal RNA polymerase II transcription machinery. Mediator is recruited to promoters by direct interactions with regulatory proteins and serves as a scaffold for the assembly of a functional preinitiation complex with RNA polymerase II and the general transcription factors.</text>
</comment>
<dbReference type="InterPro" id="IPR007018">
    <property type="entry name" value="Mediator_Med6"/>
</dbReference>
<evidence type="ECO:0000256" key="6">
    <source>
        <dbReference type="RuleBase" id="RU364143"/>
    </source>
</evidence>
<sequence length="274" mass="30263">MQGLHGRGFMSGSAESPNSAGNNVANQGAQPQASGSASSSDPLCKSYRNSNWAPNQITEDTVMDYFCDKANPFYDAISVNEQCRMQQMDARQTAEIMQTAPGLQYHLMTASPPLFVIAKIMRYSANESAPVCYYYICNGTVYQCPDLNTLIQSRLCASVDGLNKAFMCAFDKVRFNPSCGYSWDFKKKDGEEGAKADADDRMEANDDDAFSEDGRRAEEDEEEVGKPGEIHGTTFQNERTNRLMAILFEKFPAPADGNIEIRPQGEPEAGDEQE</sequence>
<evidence type="ECO:0000256" key="4">
    <source>
        <dbReference type="ARBA" id="ARBA00023163"/>
    </source>
</evidence>
<keyword evidence="3 6" id="KW-0805">Transcription regulation</keyword>
<evidence type="ECO:0000256" key="7">
    <source>
        <dbReference type="SAM" id="MobiDB-lite"/>
    </source>
</evidence>
<organism evidence="8 9">
    <name type="scientific">Steinernema glaseri</name>
    <dbReference type="NCBI Taxonomy" id="37863"/>
    <lineage>
        <taxon>Eukaryota</taxon>
        <taxon>Metazoa</taxon>
        <taxon>Ecdysozoa</taxon>
        <taxon>Nematoda</taxon>
        <taxon>Chromadorea</taxon>
        <taxon>Rhabditida</taxon>
        <taxon>Tylenchina</taxon>
        <taxon>Panagrolaimomorpha</taxon>
        <taxon>Strongyloidoidea</taxon>
        <taxon>Steinernematidae</taxon>
        <taxon>Steinernema</taxon>
    </lineage>
</organism>
<keyword evidence="4 6" id="KW-0804">Transcription</keyword>
<keyword evidence="6" id="KW-0010">Activator</keyword>
<reference evidence="9" key="1">
    <citation type="submission" date="2016-11" db="UniProtKB">
        <authorList>
            <consortium name="WormBaseParasite"/>
        </authorList>
    </citation>
    <scope>IDENTIFICATION</scope>
</reference>
<dbReference type="GO" id="GO:0016592">
    <property type="term" value="C:mediator complex"/>
    <property type="evidence" value="ECO:0007669"/>
    <property type="project" value="InterPro"/>
</dbReference>
<feature type="compositionally biased region" description="Basic and acidic residues" evidence="7">
    <location>
        <begin position="194"/>
        <end position="204"/>
    </location>
</feature>
<evidence type="ECO:0000313" key="9">
    <source>
        <dbReference type="WBParaSite" id="L893_g29518.t1"/>
    </source>
</evidence>
<protein>
    <recommendedName>
        <fullName evidence="6">Mediator of RNA polymerase II transcription subunit 6</fullName>
    </recommendedName>
    <alternativeName>
        <fullName evidence="6">Mediator complex subunit 6</fullName>
    </alternativeName>
</protein>
<accession>A0A1I7ZTQ4</accession>
<evidence type="ECO:0000256" key="3">
    <source>
        <dbReference type="ARBA" id="ARBA00023015"/>
    </source>
</evidence>
<dbReference type="Pfam" id="PF04934">
    <property type="entry name" value="Med6"/>
    <property type="match status" value="1"/>
</dbReference>
<keyword evidence="5 6" id="KW-0539">Nucleus</keyword>
<feature type="region of interest" description="Disordered" evidence="7">
    <location>
        <begin position="194"/>
        <end position="237"/>
    </location>
</feature>
<dbReference type="Proteomes" id="UP000095287">
    <property type="component" value="Unplaced"/>
</dbReference>
<evidence type="ECO:0000256" key="1">
    <source>
        <dbReference type="ARBA" id="ARBA00004123"/>
    </source>
</evidence>
<feature type="region of interest" description="Disordered" evidence="7">
    <location>
        <begin position="1"/>
        <end position="42"/>
    </location>
</feature>
<dbReference type="AlphaFoldDB" id="A0A1I7ZTQ4"/>
<dbReference type="PANTHER" id="PTHR13104">
    <property type="entry name" value="MED-6-RELATED"/>
    <property type="match status" value="1"/>
</dbReference>